<dbReference type="CDD" id="cd07402">
    <property type="entry name" value="MPP_GpdQ"/>
    <property type="match status" value="1"/>
</dbReference>
<dbReference type="EC" id="3.1.4.53" evidence="6"/>
<dbReference type="InterPro" id="IPR050884">
    <property type="entry name" value="CNP_phosphodiesterase-III"/>
</dbReference>
<dbReference type="Pfam" id="PF00149">
    <property type="entry name" value="Metallophos"/>
    <property type="match status" value="1"/>
</dbReference>
<dbReference type="PANTHER" id="PTHR42988:SF2">
    <property type="entry name" value="CYCLIC NUCLEOTIDE PHOSPHODIESTERASE CBUA0032-RELATED"/>
    <property type="match status" value="1"/>
</dbReference>
<name>A0A2R8CDU3_9RHOB</name>
<dbReference type="OrthoDB" id="651281at2"/>
<proteinExistence type="inferred from homology"/>
<dbReference type="GO" id="GO:0004115">
    <property type="term" value="F:3',5'-cyclic-AMP phosphodiesterase activity"/>
    <property type="evidence" value="ECO:0007669"/>
    <property type="project" value="UniProtKB-EC"/>
</dbReference>
<evidence type="ECO:0000256" key="4">
    <source>
        <dbReference type="ARBA" id="ARBA00025742"/>
    </source>
</evidence>
<dbReference type="InterPro" id="IPR026575">
    <property type="entry name" value="GpdQ/CpdA-like"/>
</dbReference>
<protein>
    <submittedName>
        <fullName evidence="6">3',5'-cyclic adenosine monophosphate phosphodiesterase CpdA</fullName>
        <ecNumber evidence="6">3.1.4.53</ecNumber>
    </submittedName>
</protein>
<comment type="similarity">
    <text evidence="4">Belongs to the cyclic nucleotide phosphodiesterase class-III family.</text>
</comment>
<organism evidence="6 7">
    <name type="scientific">Falsiruegeria mediterranea M17</name>
    <dbReference type="NCBI Taxonomy" id="1200281"/>
    <lineage>
        <taxon>Bacteria</taxon>
        <taxon>Pseudomonadati</taxon>
        <taxon>Pseudomonadota</taxon>
        <taxon>Alphaproteobacteria</taxon>
        <taxon>Rhodobacterales</taxon>
        <taxon>Roseobacteraceae</taxon>
        <taxon>Falsiruegeria</taxon>
    </lineage>
</organism>
<evidence type="ECO:0000256" key="2">
    <source>
        <dbReference type="ARBA" id="ARBA00022801"/>
    </source>
</evidence>
<dbReference type="Gene3D" id="3.60.21.40">
    <property type="entry name" value="GpdQ, catalytic alpha/beta sandwich domain"/>
    <property type="match status" value="1"/>
</dbReference>
<dbReference type="Gene3D" id="3.30.750.180">
    <property type="entry name" value="GpdQ, beta-strand dimerisation domain"/>
    <property type="match status" value="1"/>
</dbReference>
<dbReference type="InterPro" id="IPR004843">
    <property type="entry name" value="Calcineurin-like_PHP"/>
</dbReference>
<dbReference type="GO" id="GO:0046872">
    <property type="term" value="F:metal ion binding"/>
    <property type="evidence" value="ECO:0007669"/>
    <property type="project" value="UniProtKB-KW"/>
</dbReference>
<keyword evidence="7" id="KW-1185">Reference proteome</keyword>
<gene>
    <name evidence="6" type="primary">cpdA_3</name>
    <name evidence="6" type="ORF">TRM7615_04002</name>
</gene>
<accession>A0A2R8CDU3</accession>
<reference evidence="7" key="1">
    <citation type="submission" date="2018-03" db="EMBL/GenBank/DDBJ databases">
        <authorList>
            <person name="Rodrigo-Torres L."/>
            <person name="Arahal R. D."/>
            <person name="Lucena T."/>
        </authorList>
    </citation>
    <scope>NUCLEOTIDE SEQUENCE [LARGE SCALE GENOMIC DNA]</scope>
    <source>
        <strain evidence="7">CECT 7615</strain>
    </source>
</reference>
<dbReference type="InterPro" id="IPR029052">
    <property type="entry name" value="Metallo-depent_PP-like"/>
</dbReference>
<evidence type="ECO:0000256" key="3">
    <source>
        <dbReference type="ARBA" id="ARBA00023004"/>
    </source>
</evidence>
<dbReference type="PANTHER" id="PTHR42988">
    <property type="entry name" value="PHOSPHOHYDROLASE"/>
    <property type="match status" value="1"/>
</dbReference>
<dbReference type="AlphaFoldDB" id="A0A2R8CDU3"/>
<dbReference type="Proteomes" id="UP000244898">
    <property type="component" value="Unassembled WGS sequence"/>
</dbReference>
<keyword evidence="1" id="KW-0479">Metal-binding</keyword>
<feature type="domain" description="Calcineurin-like phosphoesterase" evidence="5">
    <location>
        <begin position="3"/>
        <end position="198"/>
    </location>
</feature>
<evidence type="ECO:0000313" key="7">
    <source>
        <dbReference type="Proteomes" id="UP000244898"/>
    </source>
</evidence>
<dbReference type="RefSeq" id="WP_108790972.1">
    <property type="nucleotide sequence ID" value="NZ_ONZG01000011.1"/>
</dbReference>
<dbReference type="InterPro" id="IPR042283">
    <property type="entry name" value="GpdQ_catalytic"/>
</dbReference>
<keyword evidence="2 6" id="KW-0378">Hydrolase</keyword>
<evidence type="ECO:0000256" key="1">
    <source>
        <dbReference type="ARBA" id="ARBA00022723"/>
    </source>
</evidence>
<evidence type="ECO:0000259" key="5">
    <source>
        <dbReference type="Pfam" id="PF00149"/>
    </source>
</evidence>
<evidence type="ECO:0000313" key="6">
    <source>
        <dbReference type="EMBL" id="SPJ30468.1"/>
    </source>
</evidence>
<sequence>MTTILQISDTHIVAPGGLVAGRLDTADALDRLVARIGAIRHQIGVLDAVLVSGDLSDDGSAQSYDHFKTLITPLEVPLHVIPGNHDARAPMRAAFADQIPGAGPINWDHRTGEICLIGLDTLVEGQKHGTLTVETLTFLRDALVRADGAPVLLALHHPPFSCGIRFMDDIGLTNQQDFADAVGGYAGELRIVCGHIHAMMIHTVAGQVAVSAPSPNSTFAYDRRPDAPVGFHTQEDGCLLHRWDGGFQSIRIGPNDGAGPFPFKID</sequence>
<dbReference type="SUPFAM" id="SSF56300">
    <property type="entry name" value="Metallo-dependent phosphatases"/>
    <property type="match status" value="1"/>
</dbReference>
<dbReference type="InterPro" id="IPR042281">
    <property type="entry name" value="GpdQ_beta-strand"/>
</dbReference>
<dbReference type="EMBL" id="ONZG01000011">
    <property type="protein sequence ID" value="SPJ30468.1"/>
    <property type="molecule type" value="Genomic_DNA"/>
</dbReference>
<keyword evidence="3" id="KW-0408">Iron</keyword>